<sequence length="296" mass="32729">MKKFTIVLIGLLTSLGMVLAGCQGQSSGNKNESFADQVDHKITGIDPGAGEMKLTENKVMKDYGLDNWTLQSGSESTMTASLDKAIKKKEPIVVTGWTPHWKFQKYDLKYLKDPKGSYGGEEEIHTIIHKGFEKKDPNATRVLDQFNWKAEDMEKVMLDIQNGEDPEKAARKWVDENKDKVAEWTKGASKVNGKKIKLGYVAWSSEIASTNVVTTVLKDLGYKVTLEQLGAGQMWAGVAKGSDDAIVAAWLPTTHADYLKKFKDSLTDLGPNLKGTRLGLVVPSYVDIDSIEDLKD</sequence>
<dbReference type="Gene3D" id="3.40.190.100">
    <property type="entry name" value="Glycine betaine-binding periplasmic protein, domain 2"/>
    <property type="match status" value="1"/>
</dbReference>
<dbReference type="InterPro" id="IPR007210">
    <property type="entry name" value="ABC_Gly_betaine_transp_sub-bd"/>
</dbReference>
<feature type="domain" description="ABC-type glycine betaine transport system substrate-binding" evidence="6">
    <location>
        <begin position="194"/>
        <end position="296"/>
    </location>
</feature>
<feature type="chain" id="PRO_5043347274" evidence="5">
    <location>
        <begin position="21"/>
        <end position="296"/>
    </location>
</feature>
<organism evidence="7">
    <name type="scientific">Sporolactobacillus sp. Y61</name>
    <dbReference type="NCBI Taxonomy" id="3160863"/>
    <lineage>
        <taxon>Bacteria</taxon>
        <taxon>Bacillati</taxon>
        <taxon>Bacillota</taxon>
        <taxon>Bacilli</taxon>
        <taxon>Bacillales</taxon>
        <taxon>Sporolactobacillaceae</taxon>
        <taxon>Sporolactobacillus</taxon>
    </lineage>
</organism>
<keyword evidence="3" id="KW-1003">Cell membrane</keyword>
<dbReference type="RefSeq" id="WP_129930782.1">
    <property type="nucleotide sequence ID" value="NZ_CP159510.1"/>
</dbReference>
<keyword evidence="4" id="KW-0472">Membrane</keyword>
<comment type="subcellular location">
    <subcellularLocation>
        <location evidence="1">Cell membrane</location>
    </subcellularLocation>
</comment>
<dbReference type="GO" id="GO:0015871">
    <property type="term" value="P:choline transport"/>
    <property type="evidence" value="ECO:0007669"/>
    <property type="project" value="TreeGrafter"/>
</dbReference>
<dbReference type="GO" id="GO:0005275">
    <property type="term" value="F:amine transmembrane transporter activity"/>
    <property type="evidence" value="ECO:0007669"/>
    <property type="project" value="TreeGrafter"/>
</dbReference>
<dbReference type="GO" id="GO:0043190">
    <property type="term" value="C:ATP-binding cassette (ABC) transporter complex"/>
    <property type="evidence" value="ECO:0007669"/>
    <property type="project" value="InterPro"/>
</dbReference>
<gene>
    <name evidence="7" type="ORF">ABNN70_12470</name>
</gene>
<proteinExistence type="predicted"/>
<evidence type="ECO:0000313" key="7">
    <source>
        <dbReference type="EMBL" id="XCJ16466.1"/>
    </source>
</evidence>
<dbReference type="AlphaFoldDB" id="A0AAU8IDU1"/>
<protein>
    <submittedName>
        <fullName evidence="7">Glycine betaine ABC transporter substrate-binding protein</fullName>
    </submittedName>
</protein>
<dbReference type="Gene3D" id="3.10.105.10">
    <property type="entry name" value="Dipeptide-binding Protein, Domain 3"/>
    <property type="match status" value="1"/>
</dbReference>
<dbReference type="EMBL" id="CP159510">
    <property type="protein sequence ID" value="XCJ16466.1"/>
    <property type="molecule type" value="Genomic_DNA"/>
</dbReference>
<accession>A0AAU8IDU1</accession>
<evidence type="ECO:0000256" key="5">
    <source>
        <dbReference type="SAM" id="SignalP"/>
    </source>
</evidence>
<name>A0AAU8IDU1_9BACL</name>
<dbReference type="GO" id="GO:0015226">
    <property type="term" value="F:carnitine transmembrane transporter activity"/>
    <property type="evidence" value="ECO:0007669"/>
    <property type="project" value="TreeGrafter"/>
</dbReference>
<dbReference type="Pfam" id="PF04069">
    <property type="entry name" value="OpuAC"/>
    <property type="match status" value="2"/>
</dbReference>
<dbReference type="GO" id="GO:0031460">
    <property type="term" value="P:glycine betaine transport"/>
    <property type="evidence" value="ECO:0007669"/>
    <property type="project" value="TreeGrafter"/>
</dbReference>
<dbReference type="PANTHER" id="PTHR47737">
    <property type="entry name" value="GLYCINE BETAINE/PROLINE BETAINE TRANSPORT SYSTEM PERMEASE PROTEIN PROW"/>
    <property type="match status" value="1"/>
</dbReference>
<dbReference type="SUPFAM" id="SSF53850">
    <property type="entry name" value="Periplasmic binding protein-like II"/>
    <property type="match status" value="2"/>
</dbReference>
<feature type="signal peptide" evidence="5">
    <location>
        <begin position="1"/>
        <end position="20"/>
    </location>
</feature>
<evidence type="ECO:0000256" key="4">
    <source>
        <dbReference type="ARBA" id="ARBA00023136"/>
    </source>
</evidence>
<evidence type="ECO:0000256" key="2">
    <source>
        <dbReference type="ARBA" id="ARBA00022448"/>
    </source>
</evidence>
<dbReference type="PANTHER" id="PTHR47737:SF1">
    <property type="entry name" value="GLYCINE BETAINE_PROLINE BETAINE TRANSPORT SYSTEM PERMEASE PROTEIN PROW"/>
    <property type="match status" value="1"/>
</dbReference>
<evidence type="ECO:0000259" key="6">
    <source>
        <dbReference type="Pfam" id="PF04069"/>
    </source>
</evidence>
<dbReference type="PROSITE" id="PS51257">
    <property type="entry name" value="PROKAR_LIPOPROTEIN"/>
    <property type="match status" value="1"/>
</dbReference>
<keyword evidence="2" id="KW-0813">Transport</keyword>
<reference evidence="7" key="1">
    <citation type="submission" date="2024-06" db="EMBL/GenBank/DDBJ databases">
        <authorList>
            <person name="Fan A."/>
            <person name="Zhang F.Y."/>
            <person name="Zhang L."/>
        </authorList>
    </citation>
    <scope>NUCLEOTIDE SEQUENCE</scope>
    <source>
        <strain evidence="7">Y61</strain>
    </source>
</reference>
<keyword evidence="5" id="KW-0732">Signal</keyword>
<evidence type="ECO:0000256" key="1">
    <source>
        <dbReference type="ARBA" id="ARBA00004236"/>
    </source>
</evidence>
<evidence type="ECO:0000256" key="3">
    <source>
        <dbReference type="ARBA" id="ARBA00022475"/>
    </source>
</evidence>
<feature type="domain" description="ABC-type glycine betaine transport system substrate-binding" evidence="6">
    <location>
        <begin position="33"/>
        <end position="176"/>
    </location>
</feature>
<dbReference type="CDD" id="cd13639">
    <property type="entry name" value="PBP2_OpuAC_like"/>
    <property type="match status" value="1"/>
</dbReference>